<dbReference type="PANTHER" id="PTHR43169">
    <property type="entry name" value="EXSB FAMILY PROTEIN"/>
    <property type="match status" value="1"/>
</dbReference>
<dbReference type="SUPFAM" id="SSF52402">
    <property type="entry name" value="Adenine nucleotide alpha hydrolases-like"/>
    <property type="match status" value="1"/>
</dbReference>
<evidence type="ECO:0000313" key="4">
    <source>
        <dbReference type="Proteomes" id="UP000179157"/>
    </source>
</evidence>
<dbReference type="Pfam" id="PF02540">
    <property type="entry name" value="NAD_synthase"/>
    <property type="match status" value="1"/>
</dbReference>
<comment type="caution">
    <text evidence="3">The sequence shown here is derived from an EMBL/GenBank/DDBJ whole genome shotgun (WGS) entry which is preliminary data.</text>
</comment>
<dbReference type="InterPro" id="IPR014729">
    <property type="entry name" value="Rossmann-like_a/b/a_fold"/>
</dbReference>
<dbReference type="InterPro" id="IPR005232">
    <property type="entry name" value="LarE"/>
</dbReference>
<accession>A0A1F5UQ66</accession>
<dbReference type="EMBL" id="MFGX01000106">
    <property type="protein sequence ID" value="OGF53304.1"/>
    <property type="molecule type" value="Genomic_DNA"/>
</dbReference>
<dbReference type="PANTHER" id="PTHR43169:SF2">
    <property type="entry name" value="NAD_GMP SYNTHASE DOMAIN-CONTAINING PROTEIN"/>
    <property type="match status" value="1"/>
</dbReference>
<dbReference type="AlphaFoldDB" id="A0A1F5UQ66"/>
<dbReference type="GO" id="GO:0016783">
    <property type="term" value="F:sulfurtransferase activity"/>
    <property type="evidence" value="ECO:0007669"/>
    <property type="project" value="InterPro"/>
</dbReference>
<proteinExistence type="predicted"/>
<dbReference type="NCBIfam" id="TIGR00268">
    <property type="entry name" value="ATP-dependent sacrificial sulfur transferase LarE"/>
    <property type="match status" value="1"/>
</dbReference>
<dbReference type="InterPro" id="IPR022310">
    <property type="entry name" value="NAD/GMP_synthase"/>
</dbReference>
<gene>
    <name evidence="3" type="ORF">A2Z21_10580</name>
</gene>
<feature type="active site" description="Nucleophile and sulfur donor" evidence="1">
    <location>
        <position position="180"/>
    </location>
</feature>
<sequence length="269" mass="30125">MTTANSRVQTLITEILEDMRERRSILVAFSGGVDSSVVAALAHRALGERALAVTAASETLPARELDEVRQVAREIAIAHRVITFSELASESFASNPENRCYFCQRMRMSNLKTLAQQLGFSTVASGTNLSDTRGHRPGLHAMAEHDVYQPLLEHRVEKPEVRAIAQELGLSVWDKPSMACLASRIPHGLRVTQGKLTMIEQAEDFLHQKGFRQVRVRYHDRLARIEVAPEEMVKIFDGHLWKEIASYLKLLGFESVTLDLEGYRTGSNS</sequence>
<dbReference type="PIRSF" id="PIRSF006661">
    <property type="entry name" value="PP-lp_UCP006661"/>
    <property type="match status" value="1"/>
</dbReference>
<evidence type="ECO:0000313" key="3">
    <source>
        <dbReference type="EMBL" id="OGF53304.1"/>
    </source>
</evidence>
<evidence type="ECO:0000256" key="1">
    <source>
        <dbReference type="PIRSR" id="PIRSR006661-1"/>
    </source>
</evidence>
<dbReference type="GO" id="GO:0006163">
    <property type="term" value="P:purine nucleotide metabolic process"/>
    <property type="evidence" value="ECO:0007669"/>
    <property type="project" value="UniProtKB-ARBA"/>
</dbReference>
<organism evidence="3 4">
    <name type="scientific">Fraserbacteria sp. (strain RBG_16_55_9)</name>
    <dbReference type="NCBI Taxonomy" id="1817864"/>
    <lineage>
        <taxon>Bacteria</taxon>
        <taxon>Candidatus Fraseribacteriota</taxon>
    </lineage>
</organism>
<feature type="domain" description="NAD/GMP synthase" evidence="2">
    <location>
        <begin position="11"/>
        <end position="120"/>
    </location>
</feature>
<reference evidence="3 4" key="1">
    <citation type="journal article" date="2016" name="Nat. Commun.">
        <title>Thousands of microbial genomes shed light on interconnected biogeochemical processes in an aquifer system.</title>
        <authorList>
            <person name="Anantharaman K."/>
            <person name="Brown C.T."/>
            <person name="Hug L.A."/>
            <person name="Sharon I."/>
            <person name="Castelle C.J."/>
            <person name="Probst A.J."/>
            <person name="Thomas B.C."/>
            <person name="Singh A."/>
            <person name="Wilkins M.J."/>
            <person name="Karaoz U."/>
            <person name="Brodie E.L."/>
            <person name="Williams K.H."/>
            <person name="Hubbard S.S."/>
            <person name="Banfield J.F."/>
        </authorList>
    </citation>
    <scope>NUCLEOTIDE SEQUENCE [LARGE SCALE GENOMIC DNA]</scope>
    <source>
        <strain evidence="4">RBG_16_55_9</strain>
    </source>
</reference>
<evidence type="ECO:0000259" key="2">
    <source>
        <dbReference type="Pfam" id="PF02540"/>
    </source>
</evidence>
<dbReference type="Gene3D" id="3.40.50.620">
    <property type="entry name" value="HUPs"/>
    <property type="match status" value="1"/>
</dbReference>
<dbReference type="CDD" id="cd01990">
    <property type="entry name" value="LarE-like"/>
    <property type="match status" value="1"/>
</dbReference>
<dbReference type="InterPro" id="IPR052188">
    <property type="entry name" value="Ni-pincer_cofactor_biosynth"/>
</dbReference>
<dbReference type="STRING" id="1817864.A2Z21_10580"/>
<dbReference type="Proteomes" id="UP000179157">
    <property type="component" value="Unassembled WGS sequence"/>
</dbReference>
<protein>
    <submittedName>
        <fullName evidence="3">TIGR00268 family protein</fullName>
    </submittedName>
</protein>
<name>A0A1F5UQ66_FRAXR</name>